<comment type="caution">
    <text evidence="2">The sequence shown here is derived from an EMBL/GenBank/DDBJ whole genome shotgun (WGS) entry which is preliminary data.</text>
</comment>
<name>A0A8S4QY07_9NEOP</name>
<organism evidence="2 3">
    <name type="scientific">Pararge aegeria aegeria</name>
    <dbReference type="NCBI Taxonomy" id="348720"/>
    <lineage>
        <taxon>Eukaryota</taxon>
        <taxon>Metazoa</taxon>
        <taxon>Ecdysozoa</taxon>
        <taxon>Arthropoda</taxon>
        <taxon>Hexapoda</taxon>
        <taxon>Insecta</taxon>
        <taxon>Pterygota</taxon>
        <taxon>Neoptera</taxon>
        <taxon>Endopterygota</taxon>
        <taxon>Lepidoptera</taxon>
        <taxon>Glossata</taxon>
        <taxon>Ditrysia</taxon>
        <taxon>Papilionoidea</taxon>
        <taxon>Nymphalidae</taxon>
        <taxon>Satyrinae</taxon>
        <taxon>Satyrini</taxon>
        <taxon>Parargina</taxon>
        <taxon>Pararge</taxon>
    </lineage>
</organism>
<dbReference type="PANTHER" id="PTHR47027:SF20">
    <property type="entry name" value="REVERSE TRANSCRIPTASE-LIKE PROTEIN WITH RNA-DIRECTED DNA POLYMERASE DOMAIN"/>
    <property type="match status" value="1"/>
</dbReference>
<dbReference type="Proteomes" id="UP000838756">
    <property type="component" value="Unassembled WGS sequence"/>
</dbReference>
<sequence>MEPKLCENREGRLGVCIKSYLCVNGIVVTDGAGLIKKREAYYFSSIYGCGELDQVCCPYDMGSDVDFEVTTPKLETWVTEKVTGIKPWPIAADDRKNKQPTEKTTVYKEIVGQVFDSPIPQCLKTKVLNECVLPVMTYGTETWTLTVNLIHKFKVAQPAMERAMLGISLQDRIRNDDIRRRTKVTDIAQRISKLKWQWAGHVCRRTDSRRGKRVLEWKPRIGKRSAGRPPTRWTNDLKKVAGSGWMRKAEDRVWWRALGKAYVQQWTLVGC</sequence>
<dbReference type="OrthoDB" id="407509at2759"/>
<evidence type="ECO:0000313" key="3">
    <source>
        <dbReference type="Proteomes" id="UP000838756"/>
    </source>
</evidence>
<dbReference type="InterPro" id="IPR041515">
    <property type="entry name" value="PPAF-2-like_Clip"/>
</dbReference>
<dbReference type="Pfam" id="PF18322">
    <property type="entry name" value="CLIP_1"/>
    <property type="match status" value="1"/>
</dbReference>
<dbReference type="AlphaFoldDB" id="A0A8S4QY07"/>
<dbReference type="EMBL" id="CAKXAJ010019477">
    <property type="protein sequence ID" value="CAH2218366.1"/>
    <property type="molecule type" value="Genomic_DNA"/>
</dbReference>
<keyword evidence="3" id="KW-1185">Reference proteome</keyword>
<evidence type="ECO:0000313" key="2">
    <source>
        <dbReference type="EMBL" id="CAH2218366.1"/>
    </source>
</evidence>
<dbReference type="PANTHER" id="PTHR47027">
    <property type="entry name" value="REVERSE TRANSCRIPTASE DOMAIN-CONTAINING PROTEIN"/>
    <property type="match status" value="1"/>
</dbReference>
<protein>
    <submittedName>
        <fullName evidence="2">Jg7122 protein</fullName>
    </submittedName>
</protein>
<evidence type="ECO:0000259" key="1">
    <source>
        <dbReference type="Pfam" id="PF18322"/>
    </source>
</evidence>
<reference evidence="2" key="1">
    <citation type="submission" date="2022-03" db="EMBL/GenBank/DDBJ databases">
        <authorList>
            <person name="Lindestad O."/>
        </authorList>
    </citation>
    <scope>NUCLEOTIDE SEQUENCE</scope>
</reference>
<feature type="domain" description="PPAF-2-like Clip" evidence="1">
    <location>
        <begin position="5"/>
        <end position="57"/>
    </location>
</feature>
<accession>A0A8S4QY07</accession>
<proteinExistence type="predicted"/>
<gene>
    <name evidence="2" type="primary">jg7122</name>
    <name evidence="2" type="ORF">PAEG_LOCUS6202</name>
</gene>